<name>A0A937X6Y8_9BACT</name>
<dbReference type="EMBL" id="VGJX01000758">
    <property type="protein sequence ID" value="MBM3275872.1"/>
    <property type="molecule type" value="Genomic_DNA"/>
</dbReference>
<evidence type="ECO:0000313" key="1">
    <source>
        <dbReference type="EMBL" id="MBM3275872.1"/>
    </source>
</evidence>
<proteinExistence type="predicted"/>
<sequence>MTDEDRKQIGLTDDGKATIALLTDKLGWFGEAQEAGRFALGYAVREGVAPAATPAAVETRWSPDGFDPSGEIRSLLRALYPDNTTPVRLMEFLIDEGLRRLAARIESGDTNPAAFLG</sequence>
<accession>A0A937X6Y8</accession>
<reference evidence="1 2" key="1">
    <citation type="submission" date="2019-03" db="EMBL/GenBank/DDBJ databases">
        <title>Lake Tanganyika Metagenome-Assembled Genomes (MAGs).</title>
        <authorList>
            <person name="Tran P."/>
        </authorList>
    </citation>
    <scope>NUCLEOTIDE SEQUENCE [LARGE SCALE GENOMIC DNA]</scope>
    <source>
        <strain evidence="1">K_DeepCast_65m_m2_236</strain>
    </source>
</reference>
<dbReference type="Proteomes" id="UP000703893">
    <property type="component" value="Unassembled WGS sequence"/>
</dbReference>
<dbReference type="AlphaFoldDB" id="A0A937X6Y8"/>
<evidence type="ECO:0000313" key="2">
    <source>
        <dbReference type="Proteomes" id="UP000703893"/>
    </source>
</evidence>
<comment type="caution">
    <text evidence="1">The sequence shown here is derived from an EMBL/GenBank/DDBJ whole genome shotgun (WGS) entry which is preliminary data.</text>
</comment>
<protein>
    <submittedName>
        <fullName evidence="1">Uncharacterized protein</fullName>
    </submittedName>
</protein>
<gene>
    <name evidence="1" type="ORF">FJZ00_12010</name>
</gene>
<organism evidence="1 2">
    <name type="scientific">Candidatus Tanganyikabacteria bacterium</name>
    <dbReference type="NCBI Taxonomy" id="2961651"/>
    <lineage>
        <taxon>Bacteria</taxon>
        <taxon>Bacillati</taxon>
        <taxon>Candidatus Sericytochromatia</taxon>
        <taxon>Candidatus Tanganyikabacteria</taxon>
    </lineage>
</organism>